<feature type="transmembrane region" description="Helical" evidence="2">
    <location>
        <begin position="499"/>
        <end position="522"/>
    </location>
</feature>
<feature type="transmembrane region" description="Helical" evidence="2">
    <location>
        <begin position="595"/>
        <end position="616"/>
    </location>
</feature>
<keyword evidence="2" id="KW-0812">Transmembrane</keyword>
<dbReference type="HOGENOM" id="CLU_020877_1_0_1"/>
<feature type="compositionally biased region" description="Polar residues" evidence="1">
    <location>
        <begin position="104"/>
        <end position="122"/>
    </location>
</feature>
<dbReference type="EMBL" id="KN834762">
    <property type="protein sequence ID" value="KIK63945.1"/>
    <property type="molecule type" value="Genomic_DNA"/>
</dbReference>
<sequence length="765" mass="84581">MTSEAEIGKPGETEDVIQITEEPLEEEDLSGTSSQPFPSVIEKTSPDSNATVSSALTYSDKLSALPPSVASPNPNRSGRSPTMNTHSHNQSARMFRRSLDASRSWPSISQSGIGHNFDSFSKLSPEVGATTGNGGRPRASTSEGSLGHDNLDETRQRASTESDRTSLPTMQSVRQALHRIRRGSDPSAPLRRDLDVGSRSPSHSRSRATSPLRILQQWSQGVHHRSNPEEPFIPVNPFQSEHRFSLPIGIPRLHLPGWLQFRMSGKNNTDDEEGRLPMNANYHRTVQSAYTVDPYSTNVHTHTTNAATIFDGHVHQADHIHHPMGFHMLHIFFLETLPRVLYLHILLRIPSMYFSRVSRVFEDAEVSKPDIQRMINACGRGGSHLQEQERDANPGGAGTGPAVQTRNTGVNPPSVTSIAAAAASVVDLSLPLPLPEEWNANPTLVSPALVRFKFSWETFIDSLMREWKTLNVVSALLLSAILTMFQINNAATDPLTRTAALLSLICALMSLSYGCIYIVRFATMRSMYRASIWAEEAQKTRTLVYWNVWVLLAMPAVWMSWSMILFITSIMSFVWRTGAESDPDERPPLSDKWALGPRIAITFVFFIGMVYFFLIVKTLRSYGANGRWRGRERMNAAAADGRNARSREDGTARRQGINGKGADYSMKDLRKDAATQGQQTPERGTGRLHAVDVVAEIMRGRQQGRSGRRRGSKTPDERGSRRHGQGESHPSRPLFGLGFVDIGAGGSGARDDSDIDLEKGIVDGN</sequence>
<feature type="compositionally biased region" description="Basic and acidic residues" evidence="1">
    <location>
        <begin position="749"/>
        <end position="765"/>
    </location>
</feature>
<dbReference type="AlphaFoldDB" id="A0A0D0BIL4"/>
<protein>
    <submittedName>
        <fullName evidence="3">Uncharacterized protein</fullName>
    </submittedName>
</protein>
<feature type="region of interest" description="Disordered" evidence="1">
    <location>
        <begin position="697"/>
        <end position="765"/>
    </location>
</feature>
<feature type="compositionally biased region" description="Basic and acidic residues" evidence="1">
    <location>
        <begin position="149"/>
        <end position="164"/>
    </location>
</feature>
<feature type="compositionally biased region" description="Polar residues" evidence="1">
    <location>
        <begin position="199"/>
        <end position="209"/>
    </location>
</feature>
<feature type="compositionally biased region" description="Basic and acidic residues" evidence="1">
    <location>
        <begin position="642"/>
        <end position="652"/>
    </location>
</feature>
<dbReference type="Proteomes" id="UP000053593">
    <property type="component" value="Unassembled WGS sequence"/>
</dbReference>
<evidence type="ECO:0000313" key="4">
    <source>
        <dbReference type="Proteomes" id="UP000053593"/>
    </source>
</evidence>
<name>A0A0D0BIL4_9AGAR</name>
<reference evidence="3 4" key="1">
    <citation type="submission" date="2014-04" db="EMBL/GenBank/DDBJ databases">
        <title>Evolutionary Origins and Diversification of the Mycorrhizal Mutualists.</title>
        <authorList>
            <consortium name="DOE Joint Genome Institute"/>
            <consortium name="Mycorrhizal Genomics Consortium"/>
            <person name="Kohler A."/>
            <person name="Kuo A."/>
            <person name="Nagy L.G."/>
            <person name="Floudas D."/>
            <person name="Copeland A."/>
            <person name="Barry K.W."/>
            <person name="Cichocki N."/>
            <person name="Veneault-Fourrey C."/>
            <person name="LaButti K."/>
            <person name="Lindquist E.A."/>
            <person name="Lipzen A."/>
            <person name="Lundell T."/>
            <person name="Morin E."/>
            <person name="Murat C."/>
            <person name="Riley R."/>
            <person name="Ohm R."/>
            <person name="Sun H."/>
            <person name="Tunlid A."/>
            <person name="Henrissat B."/>
            <person name="Grigoriev I.V."/>
            <person name="Hibbett D.S."/>
            <person name="Martin F."/>
        </authorList>
    </citation>
    <scope>NUCLEOTIDE SEQUENCE [LARGE SCALE GENOMIC DNA]</scope>
    <source>
        <strain evidence="3 4">FD-317 M1</strain>
    </source>
</reference>
<feature type="transmembrane region" description="Helical" evidence="2">
    <location>
        <begin position="469"/>
        <end position="487"/>
    </location>
</feature>
<feature type="transmembrane region" description="Helical" evidence="2">
    <location>
        <begin position="543"/>
        <end position="575"/>
    </location>
</feature>
<evidence type="ECO:0000256" key="1">
    <source>
        <dbReference type="SAM" id="MobiDB-lite"/>
    </source>
</evidence>
<gene>
    <name evidence="3" type="ORF">GYMLUDRAFT_40154</name>
</gene>
<feature type="transmembrane region" description="Helical" evidence="2">
    <location>
        <begin position="324"/>
        <end position="347"/>
    </location>
</feature>
<feature type="region of interest" description="Disordered" evidence="1">
    <location>
        <begin position="382"/>
        <end position="407"/>
    </location>
</feature>
<feature type="compositionally biased region" description="Polar residues" evidence="1">
    <location>
        <begin position="70"/>
        <end position="92"/>
    </location>
</feature>
<feature type="region of interest" description="Disordered" evidence="1">
    <location>
        <begin position="636"/>
        <end position="665"/>
    </location>
</feature>
<feature type="region of interest" description="Disordered" evidence="1">
    <location>
        <begin position="1"/>
        <end position="210"/>
    </location>
</feature>
<feature type="compositionally biased region" description="Basic and acidic residues" evidence="1">
    <location>
        <begin position="1"/>
        <end position="12"/>
    </location>
</feature>
<evidence type="ECO:0000313" key="3">
    <source>
        <dbReference type="EMBL" id="KIK63945.1"/>
    </source>
</evidence>
<keyword evidence="2" id="KW-0472">Membrane</keyword>
<dbReference type="OrthoDB" id="3062801at2759"/>
<accession>A0A0D0BIL4</accession>
<evidence type="ECO:0000256" key="2">
    <source>
        <dbReference type="SAM" id="Phobius"/>
    </source>
</evidence>
<feature type="compositionally biased region" description="Polar residues" evidence="1">
    <location>
        <begin position="46"/>
        <end position="57"/>
    </location>
</feature>
<organism evidence="3 4">
    <name type="scientific">Collybiopsis luxurians FD-317 M1</name>
    <dbReference type="NCBI Taxonomy" id="944289"/>
    <lineage>
        <taxon>Eukaryota</taxon>
        <taxon>Fungi</taxon>
        <taxon>Dikarya</taxon>
        <taxon>Basidiomycota</taxon>
        <taxon>Agaricomycotina</taxon>
        <taxon>Agaricomycetes</taxon>
        <taxon>Agaricomycetidae</taxon>
        <taxon>Agaricales</taxon>
        <taxon>Marasmiineae</taxon>
        <taxon>Omphalotaceae</taxon>
        <taxon>Collybiopsis</taxon>
        <taxon>Collybiopsis luxurians</taxon>
    </lineage>
</organism>
<keyword evidence="2" id="KW-1133">Transmembrane helix</keyword>
<keyword evidence="4" id="KW-1185">Reference proteome</keyword>
<feature type="compositionally biased region" description="Basic and acidic residues" evidence="1">
    <location>
        <begin position="713"/>
        <end position="730"/>
    </location>
</feature>
<feature type="compositionally biased region" description="Polar residues" evidence="1">
    <location>
        <begin position="165"/>
        <end position="174"/>
    </location>
</feature>
<proteinExistence type="predicted"/>